<gene>
    <name evidence="2" type="ORF">ILEXP_LOCUS15653</name>
</gene>
<organism evidence="2 3">
    <name type="scientific">Ilex paraguariensis</name>
    <name type="common">yerba mate</name>
    <dbReference type="NCBI Taxonomy" id="185542"/>
    <lineage>
        <taxon>Eukaryota</taxon>
        <taxon>Viridiplantae</taxon>
        <taxon>Streptophyta</taxon>
        <taxon>Embryophyta</taxon>
        <taxon>Tracheophyta</taxon>
        <taxon>Spermatophyta</taxon>
        <taxon>Magnoliopsida</taxon>
        <taxon>eudicotyledons</taxon>
        <taxon>Gunneridae</taxon>
        <taxon>Pentapetalae</taxon>
        <taxon>asterids</taxon>
        <taxon>campanulids</taxon>
        <taxon>Aquifoliales</taxon>
        <taxon>Aquifoliaceae</taxon>
        <taxon>Ilex</taxon>
    </lineage>
</organism>
<evidence type="ECO:0000313" key="3">
    <source>
        <dbReference type="Proteomes" id="UP001642360"/>
    </source>
</evidence>
<reference evidence="2 3" key="1">
    <citation type="submission" date="2024-02" db="EMBL/GenBank/DDBJ databases">
        <authorList>
            <person name="Vignale AGUSTIN F."/>
            <person name="Sosa J E."/>
            <person name="Modenutti C."/>
        </authorList>
    </citation>
    <scope>NUCLEOTIDE SEQUENCE [LARGE SCALE GENOMIC DNA]</scope>
</reference>
<dbReference type="EMBL" id="CAUOFW020001724">
    <property type="protein sequence ID" value="CAK9147713.1"/>
    <property type="molecule type" value="Genomic_DNA"/>
</dbReference>
<comment type="caution">
    <text evidence="2">The sequence shown here is derived from an EMBL/GenBank/DDBJ whole genome shotgun (WGS) entry which is preliminary data.</text>
</comment>
<dbReference type="AlphaFoldDB" id="A0ABC8RSK6"/>
<sequence length="105" mass="11664">MSIFSGSYCTFLTHKTFKSKIMASSRLARFVTEVAPSKFVGVMRHHRASKMLDTINEDEREFSTNDSLTLAPKSSASSTSSSSSKESTCKHFLIDVQRSYSILGN</sequence>
<dbReference type="Proteomes" id="UP001642360">
    <property type="component" value="Unassembled WGS sequence"/>
</dbReference>
<accession>A0ABC8RSK6</accession>
<protein>
    <submittedName>
        <fullName evidence="2">Uncharacterized protein</fullName>
    </submittedName>
</protein>
<evidence type="ECO:0000313" key="2">
    <source>
        <dbReference type="EMBL" id="CAK9147713.1"/>
    </source>
</evidence>
<proteinExistence type="predicted"/>
<keyword evidence="3" id="KW-1185">Reference proteome</keyword>
<feature type="region of interest" description="Disordered" evidence="1">
    <location>
        <begin position="63"/>
        <end position="88"/>
    </location>
</feature>
<name>A0ABC8RSK6_9AQUA</name>
<evidence type="ECO:0000256" key="1">
    <source>
        <dbReference type="SAM" id="MobiDB-lite"/>
    </source>
</evidence>
<dbReference type="PANTHER" id="PTHR35101">
    <property type="entry name" value="OS02G0162600 PROTEIN"/>
    <property type="match status" value="1"/>
</dbReference>
<dbReference type="PANTHER" id="PTHR35101:SF12">
    <property type="entry name" value="OS02G0162600 PROTEIN"/>
    <property type="match status" value="1"/>
</dbReference>
<feature type="compositionally biased region" description="Low complexity" evidence="1">
    <location>
        <begin position="67"/>
        <end position="86"/>
    </location>
</feature>